<comment type="caution">
    <text evidence="1">The sequence shown here is derived from an EMBL/GenBank/DDBJ whole genome shotgun (WGS) entry which is preliminary data.</text>
</comment>
<organism evidence="1 2">
    <name type="scientific">Cuscuta europaea</name>
    <name type="common">European dodder</name>
    <dbReference type="NCBI Taxonomy" id="41803"/>
    <lineage>
        <taxon>Eukaryota</taxon>
        <taxon>Viridiplantae</taxon>
        <taxon>Streptophyta</taxon>
        <taxon>Embryophyta</taxon>
        <taxon>Tracheophyta</taxon>
        <taxon>Spermatophyta</taxon>
        <taxon>Magnoliopsida</taxon>
        <taxon>eudicotyledons</taxon>
        <taxon>Gunneridae</taxon>
        <taxon>Pentapetalae</taxon>
        <taxon>asterids</taxon>
        <taxon>lamiids</taxon>
        <taxon>Solanales</taxon>
        <taxon>Convolvulaceae</taxon>
        <taxon>Cuscuteae</taxon>
        <taxon>Cuscuta</taxon>
        <taxon>Cuscuta subgen. Cuscuta</taxon>
    </lineage>
</organism>
<proteinExistence type="predicted"/>
<dbReference type="Proteomes" id="UP001152484">
    <property type="component" value="Unassembled WGS sequence"/>
</dbReference>
<evidence type="ECO:0000313" key="2">
    <source>
        <dbReference type="Proteomes" id="UP001152484"/>
    </source>
</evidence>
<protein>
    <submittedName>
        <fullName evidence="1">Uncharacterized protein</fullName>
    </submittedName>
</protein>
<name>A0A9P0YCR8_CUSEU</name>
<accession>A0A9P0YCR8</accession>
<evidence type="ECO:0000313" key="1">
    <source>
        <dbReference type="EMBL" id="CAH9052102.1"/>
    </source>
</evidence>
<dbReference type="EMBL" id="CAMAPE010000002">
    <property type="protein sequence ID" value="CAH9052102.1"/>
    <property type="molecule type" value="Genomic_DNA"/>
</dbReference>
<reference evidence="1" key="1">
    <citation type="submission" date="2022-07" db="EMBL/GenBank/DDBJ databases">
        <authorList>
            <person name="Macas J."/>
            <person name="Novak P."/>
            <person name="Neumann P."/>
        </authorList>
    </citation>
    <scope>NUCLEOTIDE SEQUENCE</scope>
</reference>
<gene>
    <name evidence="1" type="ORF">CEURO_LOCUS288</name>
</gene>
<sequence>MPSLSTGMHDRNATIDYNEDDLSFVGNHNDGIEIFFKKSK</sequence>
<dbReference type="AlphaFoldDB" id="A0A9P0YCR8"/>
<keyword evidence="2" id="KW-1185">Reference proteome</keyword>